<dbReference type="Proteomes" id="UP001057402">
    <property type="component" value="Chromosome 9"/>
</dbReference>
<organism evidence="1 2">
    <name type="scientific">Melastoma candidum</name>
    <dbReference type="NCBI Taxonomy" id="119954"/>
    <lineage>
        <taxon>Eukaryota</taxon>
        <taxon>Viridiplantae</taxon>
        <taxon>Streptophyta</taxon>
        <taxon>Embryophyta</taxon>
        <taxon>Tracheophyta</taxon>
        <taxon>Spermatophyta</taxon>
        <taxon>Magnoliopsida</taxon>
        <taxon>eudicotyledons</taxon>
        <taxon>Gunneridae</taxon>
        <taxon>Pentapetalae</taxon>
        <taxon>rosids</taxon>
        <taxon>malvids</taxon>
        <taxon>Myrtales</taxon>
        <taxon>Melastomataceae</taxon>
        <taxon>Melastomatoideae</taxon>
        <taxon>Melastomateae</taxon>
        <taxon>Melastoma</taxon>
    </lineage>
</organism>
<gene>
    <name evidence="1" type="ORF">MLD38_030007</name>
</gene>
<protein>
    <submittedName>
        <fullName evidence="1">Uncharacterized protein</fullName>
    </submittedName>
</protein>
<evidence type="ECO:0000313" key="1">
    <source>
        <dbReference type="EMBL" id="KAI4324524.1"/>
    </source>
</evidence>
<evidence type="ECO:0000313" key="2">
    <source>
        <dbReference type="Proteomes" id="UP001057402"/>
    </source>
</evidence>
<name>A0ACB9MKP0_9MYRT</name>
<reference evidence="2" key="1">
    <citation type="journal article" date="2023" name="Front. Plant Sci.">
        <title>Chromosomal-level genome assembly of Melastoma candidum provides insights into trichome evolution.</title>
        <authorList>
            <person name="Zhong Y."/>
            <person name="Wu W."/>
            <person name="Sun C."/>
            <person name="Zou P."/>
            <person name="Liu Y."/>
            <person name="Dai S."/>
            <person name="Zhou R."/>
        </authorList>
    </citation>
    <scope>NUCLEOTIDE SEQUENCE [LARGE SCALE GENOMIC DNA]</scope>
</reference>
<accession>A0ACB9MKP0</accession>
<proteinExistence type="predicted"/>
<keyword evidence="2" id="KW-1185">Reference proteome</keyword>
<sequence length="120" mass="13440">MEELARCLRLKVQKKDGGIMKLEGSRAGRKGVLGIDAEIFEITPNFHLVEMKKTSGDTLEYKKALKDDIRPALKDIIWAWQGEQLPPPPPYTTVRAGRNTNKSISSVKPHFTASILADYC</sequence>
<dbReference type="EMBL" id="CM042888">
    <property type="protein sequence ID" value="KAI4324524.1"/>
    <property type="molecule type" value="Genomic_DNA"/>
</dbReference>
<comment type="caution">
    <text evidence="1">The sequence shown here is derived from an EMBL/GenBank/DDBJ whole genome shotgun (WGS) entry which is preliminary data.</text>
</comment>